<evidence type="ECO:0000313" key="5">
    <source>
        <dbReference type="EMBL" id="NIX78081.1"/>
    </source>
</evidence>
<dbReference type="PANTHER" id="PTHR33619:SF3">
    <property type="entry name" value="POLYSACCHARIDE EXPORT PROTEIN GFCE-RELATED"/>
    <property type="match status" value="1"/>
</dbReference>
<gene>
    <name evidence="5" type="ORF">HB375_15895</name>
</gene>
<proteinExistence type="predicted"/>
<protein>
    <recommendedName>
        <fullName evidence="7">Polysaccharide export outer membrane protein</fullName>
    </recommendedName>
</protein>
<accession>A0ABX0VFT0</accession>
<dbReference type="InterPro" id="IPR049712">
    <property type="entry name" value="Poly_export"/>
</dbReference>
<sequence>MSLIQHIFSNTPRPGKMVVKAMRARAHICHEGMRIMSEGERVRKLSRGLLHLIALSIVCLLPAVPTLASEYRLDVGDVLELSIMGSPEVRQRIPIDLNGDASFPLIGEMQVVGMSLPELRSRVGERLPNFVYKNRSISSGGDAAQIIEPHEISLRILEYRPVYLNGDIARQGEIAYRPGLTIRQAISIAGGYNIMGSTAGNSLLEVLELQKQRTTLAINFAKESARVWRLQNVLGRQSVLNRNELLANLNPEVVNQIIDLEAEHLKTALNDYEVEKANLLNTIAQAKQRIENLLAQAKSEEEGAKLDAEDMERVNELFKKSLVPASRVTDVRRTVLLSLSRAQQTNAAADNAKKDRDEADAKLQRLLLIRRIEAAREMEEANARVESLRGELDTIKKKVLLAGSTTTSLLKARNANMHIWIFRKNDRDRSRIVAEEDTELVPGDVVEVSLGLSDSVGVPQALDVPK</sequence>
<evidence type="ECO:0000259" key="4">
    <source>
        <dbReference type="Pfam" id="PF25994"/>
    </source>
</evidence>
<evidence type="ECO:0000259" key="3">
    <source>
        <dbReference type="Pfam" id="PF02563"/>
    </source>
</evidence>
<reference evidence="5 6" key="1">
    <citation type="submission" date="2020-03" db="EMBL/GenBank/DDBJ databases">
        <title>The genome sequence of Microvirga sp. c23x22.</title>
        <authorList>
            <person name="Zhang X."/>
        </authorList>
    </citation>
    <scope>NUCLEOTIDE SEQUENCE [LARGE SCALE GENOMIC DNA]</scope>
    <source>
        <strain evidence="6">c23x22</strain>
    </source>
</reference>
<evidence type="ECO:0000313" key="6">
    <source>
        <dbReference type="Proteomes" id="UP000707352"/>
    </source>
</evidence>
<dbReference type="Pfam" id="PF25994">
    <property type="entry name" value="HH_AprE"/>
    <property type="match status" value="1"/>
</dbReference>
<evidence type="ECO:0008006" key="7">
    <source>
        <dbReference type="Google" id="ProtNLM"/>
    </source>
</evidence>
<feature type="coiled-coil region" evidence="2">
    <location>
        <begin position="262"/>
        <end position="314"/>
    </location>
</feature>
<feature type="domain" description="AprE-like long alpha-helical hairpin" evidence="4">
    <location>
        <begin position="212"/>
        <end position="393"/>
    </location>
</feature>
<dbReference type="InterPro" id="IPR003715">
    <property type="entry name" value="Poly_export_N"/>
</dbReference>
<dbReference type="PANTHER" id="PTHR33619">
    <property type="entry name" value="POLYSACCHARIDE EXPORT PROTEIN GFCE-RELATED"/>
    <property type="match status" value="1"/>
</dbReference>
<dbReference type="RefSeq" id="WP_167673998.1">
    <property type="nucleotide sequence ID" value="NZ_JAATJS010000006.1"/>
</dbReference>
<dbReference type="Proteomes" id="UP000707352">
    <property type="component" value="Unassembled WGS sequence"/>
</dbReference>
<feature type="domain" description="Polysaccharide export protein N-terminal" evidence="3">
    <location>
        <begin position="68"/>
        <end position="133"/>
    </location>
</feature>
<evidence type="ECO:0000256" key="2">
    <source>
        <dbReference type="SAM" id="Coils"/>
    </source>
</evidence>
<dbReference type="EMBL" id="JAATJS010000006">
    <property type="protein sequence ID" value="NIX78081.1"/>
    <property type="molecule type" value="Genomic_DNA"/>
</dbReference>
<comment type="caution">
    <text evidence="5">The sequence shown here is derived from an EMBL/GenBank/DDBJ whole genome shotgun (WGS) entry which is preliminary data.</text>
</comment>
<keyword evidence="1" id="KW-0732">Signal</keyword>
<organism evidence="5 6">
    <name type="scientific">Microvirga terricola</name>
    <dbReference type="NCBI Taxonomy" id="2719797"/>
    <lineage>
        <taxon>Bacteria</taxon>
        <taxon>Pseudomonadati</taxon>
        <taxon>Pseudomonadota</taxon>
        <taxon>Alphaproteobacteria</taxon>
        <taxon>Hyphomicrobiales</taxon>
        <taxon>Methylobacteriaceae</taxon>
        <taxon>Microvirga</taxon>
    </lineage>
</organism>
<keyword evidence="2" id="KW-0175">Coiled coil</keyword>
<feature type="coiled-coil region" evidence="2">
    <location>
        <begin position="342"/>
        <end position="398"/>
    </location>
</feature>
<dbReference type="Gene3D" id="3.30.1950.10">
    <property type="entry name" value="wza like domain"/>
    <property type="match status" value="1"/>
</dbReference>
<dbReference type="Pfam" id="PF02563">
    <property type="entry name" value="Poly_export"/>
    <property type="match status" value="1"/>
</dbReference>
<evidence type="ECO:0000256" key="1">
    <source>
        <dbReference type="ARBA" id="ARBA00022729"/>
    </source>
</evidence>
<dbReference type="InterPro" id="IPR058781">
    <property type="entry name" value="HH_AprE-like"/>
</dbReference>
<name>A0ABX0VFT0_9HYPH</name>
<keyword evidence="6" id="KW-1185">Reference proteome</keyword>